<gene>
    <name evidence="1" type="ORF">NDU88_005732</name>
</gene>
<dbReference type="EMBL" id="JANPWB010000011">
    <property type="protein sequence ID" value="KAJ1127329.1"/>
    <property type="molecule type" value="Genomic_DNA"/>
</dbReference>
<accession>A0AAV7PJD1</accession>
<evidence type="ECO:0000313" key="2">
    <source>
        <dbReference type="Proteomes" id="UP001066276"/>
    </source>
</evidence>
<dbReference type="Proteomes" id="UP001066276">
    <property type="component" value="Chromosome 7"/>
</dbReference>
<keyword evidence="2" id="KW-1185">Reference proteome</keyword>
<reference evidence="1" key="1">
    <citation type="journal article" date="2022" name="bioRxiv">
        <title>Sequencing and chromosome-scale assembly of the giantPleurodeles waltlgenome.</title>
        <authorList>
            <person name="Brown T."/>
            <person name="Elewa A."/>
            <person name="Iarovenko S."/>
            <person name="Subramanian E."/>
            <person name="Araus A.J."/>
            <person name="Petzold A."/>
            <person name="Susuki M."/>
            <person name="Suzuki K.-i.T."/>
            <person name="Hayashi T."/>
            <person name="Toyoda A."/>
            <person name="Oliveira C."/>
            <person name="Osipova E."/>
            <person name="Leigh N.D."/>
            <person name="Simon A."/>
            <person name="Yun M.H."/>
        </authorList>
    </citation>
    <scope>NUCLEOTIDE SEQUENCE</scope>
    <source>
        <strain evidence="1">20211129_DDA</strain>
        <tissue evidence="1">Liver</tissue>
    </source>
</reference>
<proteinExistence type="predicted"/>
<evidence type="ECO:0000313" key="1">
    <source>
        <dbReference type="EMBL" id="KAJ1127329.1"/>
    </source>
</evidence>
<organism evidence="1 2">
    <name type="scientific">Pleurodeles waltl</name>
    <name type="common">Iberian ribbed newt</name>
    <dbReference type="NCBI Taxonomy" id="8319"/>
    <lineage>
        <taxon>Eukaryota</taxon>
        <taxon>Metazoa</taxon>
        <taxon>Chordata</taxon>
        <taxon>Craniata</taxon>
        <taxon>Vertebrata</taxon>
        <taxon>Euteleostomi</taxon>
        <taxon>Amphibia</taxon>
        <taxon>Batrachia</taxon>
        <taxon>Caudata</taxon>
        <taxon>Salamandroidea</taxon>
        <taxon>Salamandridae</taxon>
        <taxon>Pleurodelinae</taxon>
        <taxon>Pleurodeles</taxon>
    </lineage>
</organism>
<comment type="caution">
    <text evidence="1">The sequence shown here is derived from an EMBL/GenBank/DDBJ whole genome shotgun (WGS) entry which is preliminary data.</text>
</comment>
<sequence>MITRRYSYLFGALLDSITEPVDLVNAVRANAGARSRAPPDVTGRQQQIFAPKAPSLSAVSLQRPATASCTPLLRLGLTARFKRSRCGWNRVQFVPLVTADELPQSRSAATRF</sequence>
<name>A0AAV7PJD1_PLEWA</name>
<protein>
    <submittedName>
        <fullName evidence="1">Uncharacterized protein</fullName>
    </submittedName>
</protein>
<dbReference type="AlphaFoldDB" id="A0AAV7PJD1"/>